<dbReference type="Pfam" id="PF08161">
    <property type="entry name" value="RRP12_HEAT"/>
    <property type="match status" value="2"/>
</dbReference>
<evidence type="ECO:0000256" key="1">
    <source>
        <dbReference type="ARBA" id="ARBA00007690"/>
    </source>
</evidence>
<evidence type="ECO:0000259" key="3">
    <source>
        <dbReference type="Pfam" id="PF08161"/>
    </source>
</evidence>
<dbReference type="InterPro" id="IPR011989">
    <property type="entry name" value="ARM-like"/>
</dbReference>
<accession>A0AAW1YC70</accession>
<keyword evidence="6" id="KW-1185">Reference proteome</keyword>
<dbReference type="PANTHER" id="PTHR48445">
    <property type="entry name" value="OS02G0782100 PROTEIN"/>
    <property type="match status" value="1"/>
</dbReference>
<name>A0AAW1YC70_RUBAR</name>
<feature type="domain" description="RRP12 HEAT" evidence="3">
    <location>
        <begin position="413"/>
        <end position="503"/>
    </location>
</feature>
<proteinExistence type="inferred from homology"/>
<dbReference type="Gene3D" id="1.25.10.10">
    <property type="entry name" value="Leucine-rich Repeat Variant"/>
    <property type="match status" value="1"/>
</dbReference>
<comment type="similarity">
    <text evidence="1">Belongs to the RRP12 family.</text>
</comment>
<feature type="region of interest" description="Disordered" evidence="2">
    <location>
        <begin position="812"/>
        <end position="831"/>
    </location>
</feature>
<dbReference type="SUPFAM" id="SSF48371">
    <property type="entry name" value="ARM repeat"/>
    <property type="match status" value="1"/>
</dbReference>
<sequence>MEGMKMEEPWLTPTEDADICTSILTCFGNSTREDHQHLCAVIGGMAQGFKDQNVPSSPVAYFGAACSSLDRSTLIGARTLLRSHDRRPPHNSLHGHANNNWSQLYGFLLSFATNSRPKVRRQSHLRLHDVLQSFQGTCQLAPASAGIADLFKRFLVLASGKDTQGPPKRAVEMLFVLDCLKECIALMSTMCKNDVLHHCKLLLELNPSPLITRRITDILHRLCLNPCPDVAPQILLDLLCSLSLSVSNINDDMTFTARLLHVGMAKVYSLNKKMCVIKLPTVFNALRDILGSKHEEATHAAVNTFKSLIHACIDESLIKEGIDQFVMRNERRSGPTIIEKLCATIENLVGYHYTPVLDLAFQVVSAMFDKLGVYSYFLFRKQRMNASERLLLQWDLNFLGFLPLRRLKTLVGEQMSNKSEQLKSQGHNFSSRSADALVYSLWSLLPSFCNYPSDTAESFNDLKKALCGALRCKPQIRGIVCLSLQILVQQNKKIPEEVNDLSDSEVDVFLETKKDETTKDDGGKHTKNETTKDDGRCLQSTIDAEAVDVLFTNLIKPGLQDDEGLRQKKAYKALSIILGDFDGFISSKLEELLGLMVELLPSCHFSARRRRLDCLYLLIVHVSKSETEQRRHDIISYFLIEIILGLKETNKKTRNKSYDTLVQIGRAYGDEENLHQFFNMVAGGLAGETPDIISAAMRGLARLAYEFSDLVPTASNLLPSTFLLLQRKNREIIKASLGLSEGTSSKSQAEGLQLHLKSMVEALLKWQDDTKTHFKAKKCLSGNVGWMLFKAVMPQEHLKLLTNIRKIKERKERKQLASKSEEAKSLASRATTARLSRWNHSKVFSDIDDEETDDYMDAPKQPLAGVWQDFKAQIQSMFPTVQE</sequence>
<feature type="domain" description="RRP12 N-terminal HEAT" evidence="4">
    <location>
        <begin position="8"/>
        <end position="72"/>
    </location>
</feature>
<evidence type="ECO:0008006" key="7">
    <source>
        <dbReference type="Google" id="ProtNLM"/>
    </source>
</evidence>
<evidence type="ECO:0000313" key="5">
    <source>
        <dbReference type="EMBL" id="KAK9946165.1"/>
    </source>
</evidence>
<evidence type="ECO:0000256" key="2">
    <source>
        <dbReference type="SAM" id="MobiDB-lite"/>
    </source>
</evidence>
<comment type="caution">
    <text evidence="5">The sequence shown here is derived from an EMBL/GenBank/DDBJ whole genome shotgun (WGS) entry which is preliminary data.</text>
</comment>
<feature type="domain" description="RRP12 HEAT" evidence="3">
    <location>
        <begin position="292"/>
        <end position="379"/>
    </location>
</feature>
<feature type="domain" description="RRP12 N-terminal HEAT" evidence="4">
    <location>
        <begin position="100"/>
        <end position="229"/>
    </location>
</feature>
<dbReference type="InterPro" id="IPR057860">
    <property type="entry name" value="HEAT_RRP12_N"/>
</dbReference>
<evidence type="ECO:0000259" key="4">
    <source>
        <dbReference type="Pfam" id="PF25772"/>
    </source>
</evidence>
<dbReference type="InterPro" id="IPR012978">
    <property type="entry name" value="HEAT_RRP12"/>
</dbReference>
<dbReference type="InterPro" id="IPR016024">
    <property type="entry name" value="ARM-type_fold"/>
</dbReference>
<organism evidence="5 6">
    <name type="scientific">Rubus argutus</name>
    <name type="common">Southern blackberry</name>
    <dbReference type="NCBI Taxonomy" id="59490"/>
    <lineage>
        <taxon>Eukaryota</taxon>
        <taxon>Viridiplantae</taxon>
        <taxon>Streptophyta</taxon>
        <taxon>Embryophyta</taxon>
        <taxon>Tracheophyta</taxon>
        <taxon>Spermatophyta</taxon>
        <taxon>Magnoliopsida</taxon>
        <taxon>eudicotyledons</taxon>
        <taxon>Gunneridae</taxon>
        <taxon>Pentapetalae</taxon>
        <taxon>rosids</taxon>
        <taxon>fabids</taxon>
        <taxon>Rosales</taxon>
        <taxon>Rosaceae</taxon>
        <taxon>Rosoideae</taxon>
        <taxon>Rosoideae incertae sedis</taxon>
        <taxon>Rubus</taxon>
    </lineage>
</organism>
<dbReference type="AlphaFoldDB" id="A0AAW1YC70"/>
<dbReference type="PANTHER" id="PTHR48445:SF1">
    <property type="entry name" value="OS02G0782100 PROTEIN"/>
    <property type="match status" value="1"/>
</dbReference>
<gene>
    <name evidence="5" type="ORF">M0R45_011641</name>
</gene>
<reference evidence="5 6" key="1">
    <citation type="journal article" date="2023" name="G3 (Bethesda)">
        <title>A chromosome-length genome assembly and annotation of blackberry (Rubus argutus, cv. 'Hillquist').</title>
        <authorList>
            <person name="Bruna T."/>
            <person name="Aryal R."/>
            <person name="Dudchenko O."/>
            <person name="Sargent D.J."/>
            <person name="Mead D."/>
            <person name="Buti M."/>
            <person name="Cavallini A."/>
            <person name="Hytonen T."/>
            <person name="Andres J."/>
            <person name="Pham M."/>
            <person name="Weisz D."/>
            <person name="Mascagni F."/>
            <person name="Usai G."/>
            <person name="Natali L."/>
            <person name="Bassil N."/>
            <person name="Fernandez G.E."/>
            <person name="Lomsadze A."/>
            <person name="Armour M."/>
            <person name="Olukolu B."/>
            <person name="Poorten T."/>
            <person name="Britton C."/>
            <person name="Davik J."/>
            <person name="Ashrafi H."/>
            <person name="Aiden E.L."/>
            <person name="Borodovsky M."/>
            <person name="Worthington M."/>
        </authorList>
    </citation>
    <scope>NUCLEOTIDE SEQUENCE [LARGE SCALE GENOMIC DNA]</scope>
    <source>
        <strain evidence="5">PI 553951</strain>
    </source>
</reference>
<protein>
    <recommendedName>
        <fullName evidence="7">Ribosomal RNA-processing protein 12-like conserved domain-containing protein</fullName>
    </recommendedName>
</protein>
<dbReference type="Proteomes" id="UP001457282">
    <property type="component" value="Unassembled WGS sequence"/>
</dbReference>
<evidence type="ECO:0000313" key="6">
    <source>
        <dbReference type="Proteomes" id="UP001457282"/>
    </source>
</evidence>
<dbReference type="EMBL" id="JBEDUW010000002">
    <property type="protein sequence ID" value="KAK9946165.1"/>
    <property type="molecule type" value="Genomic_DNA"/>
</dbReference>
<feature type="compositionally biased region" description="Basic and acidic residues" evidence="2">
    <location>
        <begin position="812"/>
        <end position="824"/>
    </location>
</feature>
<dbReference type="Pfam" id="PF25772">
    <property type="entry name" value="HEAT_RRP12_N"/>
    <property type="match status" value="2"/>
</dbReference>